<organism evidence="1 2">
    <name type="scientific">Populus alba x Populus x berolinensis</name>
    <dbReference type="NCBI Taxonomy" id="444605"/>
    <lineage>
        <taxon>Eukaryota</taxon>
        <taxon>Viridiplantae</taxon>
        <taxon>Streptophyta</taxon>
        <taxon>Embryophyta</taxon>
        <taxon>Tracheophyta</taxon>
        <taxon>Spermatophyta</taxon>
        <taxon>Magnoliopsida</taxon>
        <taxon>eudicotyledons</taxon>
        <taxon>Gunneridae</taxon>
        <taxon>Pentapetalae</taxon>
        <taxon>rosids</taxon>
        <taxon>fabids</taxon>
        <taxon>Malpighiales</taxon>
        <taxon>Salicaceae</taxon>
        <taxon>Saliceae</taxon>
        <taxon>Populus</taxon>
    </lineage>
</organism>
<keyword evidence="2" id="KW-1185">Reference proteome</keyword>
<evidence type="ECO:0000313" key="1">
    <source>
        <dbReference type="EMBL" id="KAJ6976745.1"/>
    </source>
</evidence>
<proteinExistence type="predicted"/>
<dbReference type="EMBL" id="JAQIZT010000012">
    <property type="protein sequence ID" value="KAJ6976745.1"/>
    <property type="molecule type" value="Genomic_DNA"/>
</dbReference>
<comment type="caution">
    <text evidence="1">The sequence shown here is derived from an EMBL/GenBank/DDBJ whole genome shotgun (WGS) entry which is preliminary data.</text>
</comment>
<gene>
    <name evidence="1" type="ORF">NC653_028804</name>
</gene>
<protein>
    <submittedName>
        <fullName evidence="1">Uncharacterized protein</fullName>
    </submittedName>
</protein>
<dbReference type="AlphaFoldDB" id="A0AAD6Q3S6"/>
<sequence>MTSRPEENFYGGYDYSVGNLGISLLFPEIEGYGLRYQSLNLSRIVMANSSVDYKFTYKIQIELQIYIKCA</sequence>
<dbReference type="Proteomes" id="UP001164929">
    <property type="component" value="Chromosome 12"/>
</dbReference>
<name>A0AAD6Q3S6_9ROSI</name>
<reference evidence="1" key="1">
    <citation type="journal article" date="2023" name="Mol. Ecol. Resour.">
        <title>Chromosome-level genome assembly of a triploid poplar Populus alba 'Berolinensis'.</title>
        <authorList>
            <person name="Chen S."/>
            <person name="Yu Y."/>
            <person name="Wang X."/>
            <person name="Wang S."/>
            <person name="Zhang T."/>
            <person name="Zhou Y."/>
            <person name="He R."/>
            <person name="Meng N."/>
            <person name="Wang Y."/>
            <person name="Liu W."/>
            <person name="Liu Z."/>
            <person name="Liu J."/>
            <person name="Guo Q."/>
            <person name="Huang H."/>
            <person name="Sederoff R.R."/>
            <person name="Wang G."/>
            <person name="Qu G."/>
            <person name="Chen S."/>
        </authorList>
    </citation>
    <scope>NUCLEOTIDE SEQUENCE</scope>
    <source>
        <strain evidence="1">SC-2020</strain>
    </source>
</reference>
<evidence type="ECO:0000313" key="2">
    <source>
        <dbReference type="Proteomes" id="UP001164929"/>
    </source>
</evidence>
<accession>A0AAD6Q3S6</accession>